<dbReference type="STRING" id="858640.A3K86_00075"/>
<keyword evidence="7 10" id="KW-0560">Oxidoreductase</keyword>
<dbReference type="RefSeq" id="WP_068325790.1">
    <property type="nucleotide sequence ID" value="NZ_LVHF01000007.1"/>
</dbReference>
<dbReference type="InterPro" id="IPR036291">
    <property type="entry name" value="NAD(P)-bd_dom_sf"/>
</dbReference>
<comment type="catalytic activity">
    <reaction evidence="9 10">
        <text>(R)-pantoate + NADP(+) = 2-dehydropantoate + NADPH + H(+)</text>
        <dbReference type="Rhea" id="RHEA:16233"/>
        <dbReference type="ChEBI" id="CHEBI:11561"/>
        <dbReference type="ChEBI" id="CHEBI:15378"/>
        <dbReference type="ChEBI" id="CHEBI:15980"/>
        <dbReference type="ChEBI" id="CHEBI:57783"/>
        <dbReference type="ChEBI" id="CHEBI:58349"/>
        <dbReference type="EC" id="1.1.1.169"/>
    </reaction>
</comment>
<dbReference type="NCBIfam" id="TIGR00745">
    <property type="entry name" value="apbA_panE"/>
    <property type="match status" value="1"/>
</dbReference>
<dbReference type="InterPro" id="IPR050838">
    <property type="entry name" value="Ketopantoate_reductase"/>
</dbReference>
<evidence type="ECO:0000259" key="12">
    <source>
        <dbReference type="Pfam" id="PF08546"/>
    </source>
</evidence>
<dbReference type="GO" id="GO:0008677">
    <property type="term" value="F:2-dehydropantoate 2-reductase activity"/>
    <property type="evidence" value="ECO:0007669"/>
    <property type="project" value="UniProtKB-EC"/>
</dbReference>
<evidence type="ECO:0000256" key="6">
    <source>
        <dbReference type="ARBA" id="ARBA00022857"/>
    </source>
</evidence>
<dbReference type="GO" id="GO:0050661">
    <property type="term" value="F:NADP binding"/>
    <property type="evidence" value="ECO:0007669"/>
    <property type="project" value="TreeGrafter"/>
</dbReference>
<accession>A0A178KRW8</accession>
<sequence>MRITIVGVGAIGRLWAAALAKEHQVHLWTRDDKPQTQFSFTPLAATHSPVQTLTFASNQAQQLANSECVLVTVKAFQVEQALRDILSSLSTTTPVIIMHNGMGSQTIAKHLLPNNPLLYATTAQAAFQPTPDSISHTGQGQTWLGALTDNAKRYQSLADVFNATLSPCQWHDDILQPLWHKLAINCAINPLTAREQCKNGELAQAKYQPYLNQICDEVAAVMRAEGYPTQAESLKSLVDQVIEATANNFSSMNQDLCHHRPTEIDYITGHVVARAQAHGIETPCNTQLWQQIKQLEQEA</sequence>
<gene>
    <name evidence="13" type="ORF">A3K86_00075</name>
</gene>
<evidence type="ECO:0000256" key="4">
    <source>
        <dbReference type="ARBA" id="ARBA00019465"/>
    </source>
</evidence>
<evidence type="ECO:0000256" key="8">
    <source>
        <dbReference type="ARBA" id="ARBA00032024"/>
    </source>
</evidence>
<feature type="domain" description="Ketopantoate reductase C-terminal" evidence="12">
    <location>
        <begin position="173"/>
        <end position="296"/>
    </location>
</feature>
<reference evidence="13 14" key="1">
    <citation type="submission" date="2016-03" db="EMBL/GenBank/DDBJ databases">
        <title>Photobacterium proteolyticum sp. nov. a protease producing bacterium isolated from ocean sediments of Laizhou Bay.</title>
        <authorList>
            <person name="Li Y."/>
        </authorList>
    </citation>
    <scope>NUCLEOTIDE SEQUENCE [LARGE SCALE GENOMIC DNA]</scope>
    <source>
        <strain evidence="13 14">R-40508</strain>
    </source>
</reference>
<name>A0A178KRW8_9GAMM</name>
<dbReference type="OrthoDB" id="6530772at2"/>
<dbReference type="InterPro" id="IPR013332">
    <property type="entry name" value="KPR_N"/>
</dbReference>
<dbReference type="Gene3D" id="1.10.1040.10">
    <property type="entry name" value="N-(1-d-carboxylethyl)-l-norvaline Dehydrogenase, domain 2"/>
    <property type="match status" value="1"/>
</dbReference>
<dbReference type="UniPathway" id="UPA00028">
    <property type="reaction ID" value="UER00004"/>
</dbReference>
<dbReference type="Pfam" id="PF02558">
    <property type="entry name" value="ApbA"/>
    <property type="match status" value="1"/>
</dbReference>
<comment type="pathway">
    <text evidence="1 10">Cofactor biosynthesis; (R)-pantothenate biosynthesis; (R)-pantoate from 3-methyl-2-oxobutanoate: step 2/2.</text>
</comment>
<dbReference type="InterPro" id="IPR013328">
    <property type="entry name" value="6PGD_dom2"/>
</dbReference>
<evidence type="ECO:0000256" key="5">
    <source>
        <dbReference type="ARBA" id="ARBA00022655"/>
    </source>
</evidence>
<dbReference type="InterPro" id="IPR003710">
    <property type="entry name" value="ApbA"/>
</dbReference>
<evidence type="ECO:0000313" key="13">
    <source>
        <dbReference type="EMBL" id="OAN19665.1"/>
    </source>
</evidence>
<keyword evidence="6 10" id="KW-0521">NADP</keyword>
<dbReference type="InterPro" id="IPR013752">
    <property type="entry name" value="KPA_reductase"/>
</dbReference>
<dbReference type="Proteomes" id="UP000078503">
    <property type="component" value="Unassembled WGS sequence"/>
</dbReference>
<organism evidence="13 14">
    <name type="scientific">Photobacterium jeanii</name>
    <dbReference type="NCBI Taxonomy" id="858640"/>
    <lineage>
        <taxon>Bacteria</taxon>
        <taxon>Pseudomonadati</taxon>
        <taxon>Pseudomonadota</taxon>
        <taxon>Gammaproteobacteria</taxon>
        <taxon>Vibrionales</taxon>
        <taxon>Vibrionaceae</taxon>
        <taxon>Photobacterium</taxon>
    </lineage>
</organism>
<evidence type="ECO:0000256" key="9">
    <source>
        <dbReference type="ARBA" id="ARBA00048793"/>
    </source>
</evidence>
<dbReference type="GO" id="GO:0005737">
    <property type="term" value="C:cytoplasm"/>
    <property type="evidence" value="ECO:0007669"/>
    <property type="project" value="TreeGrafter"/>
</dbReference>
<dbReference type="SUPFAM" id="SSF51735">
    <property type="entry name" value="NAD(P)-binding Rossmann-fold domains"/>
    <property type="match status" value="1"/>
</dbReference>
<evidence type="ECO:0000256" key="2">
    <source>
        <dbReference type="ARBA" id="ARBA00007870"/>
    </source>
</evidence>
<dbReference type="AlphaFoldDB" id="A0A178KRW8"/>
<dbReference type="EC" id="1.1.1.169" evidence="3 10"/>
<dbReference type="SUPFAM" id="SSF48179">
    <property type="entry name" value="6-phosphogluconate dehydrogenase C-terminal domain-like"/>
    <property type="match status" value="1"/>
</dbReference>
<feature type="domain" description="Ketopantoate reductase N-terminal" evidence="11">
    <location>
        <begin position="3"/>
        <end position="147"/>
    </location>
</feature>
<evidence type="ECO:0000256" key="10">
    <source>
        <dbReference type="RuleBase" id="RU362068"/>
    </source>
</evidence>
<dbReference type="Pfam" id="PF08546">
    <property type="entry name" value="ApbA_C"/>
    <property type="match status" value="1"/>
</dbReference>
<dbReference type="InterPro" id="IPR008927">
    <property type="entry name" value="6-PGluconate_DH-like_C_sf"/>
</dbReference>
<keyword evidence="14" id="KW-1185">Reference proteome</keyword>
<dbReference type="Gene3D" id="3.40.50.720">
    <property type="entry name" value="NAD(P)-binding Rossmann-like Domain"/>
    <property type="match status" value="1"/>
</dbReference>
<dbReference type="PANTHER" id="PTHR43765:SF2">
    <property type="entry name" value="2-DEHYDROPANTOATE 2-REDUCTASE"/>
    <property type="match status" value="1"/>
</dbReference>
<dbReference type="NCBIfam" id="NF005087">
    <property type="entry name" value="PRK06522.1-1"/>
    <property type="match status" value="1"/>
</dbReference>
<keyword evidence="5 10" id="KW-0566">Pantothenate biosynthesis</keyword>
<evidence type="ECO:0000313" key="14">
    <source>
        <dbReference type="Proteomes" id="UP000078503"/>
    </source>
</evidence>
<dbReference type="GO" id="GO:0015940">
    <property type="term" value="P:pantothenate biosynthetic process"/>
    <property type="evidence" value="ECO:0007669"/>
    <property type="project" value="UniProtKB-UniPathway"/>
</dbReference>
<evidence type="ECO:0000259" key="11">
    <source>
        <dbReference type="Pfam" id="PF02558"/>
    </source>
</evidence>
<evidence type="ECO:0000256" key="3">
    <source>
        <dbReference type="ARBA" id="ARBA00013014"/>
    </source>
</evidence>
<dbReference type="PANTHER" id="PTHR43765">
    <property type="entry name" value="2-DEHYDROPANTOATE 2-REDUCTASE-RELATED"/>
    <property type="match status" value="1"/>
</dbReference>
<comment type="function">
    <text evidence="10">Catalyzes the NADPH-dependent reduction of ketopantoate into pantoic acid.</text>
</comment>
<proteinExistence type="inferred from homology"/>
<comment type="caution">
    <text evidence="13">The sequence shown here is derived from an EMBL/GenBank/DDBJ whole genome shotgun (WGS) entry which is preliminary data.</text>
</comment>
<dbReference type="EMBL" id="LVHF01000007">
    <property type="protein sequence ID" value="OAN19665.1"/>
    <property type="molecule type" value="Genomic_DNA"/>
</dbReference>
<protein>
    <recommendedName>
        <fullName evidence="4 10">2-dehydropantoate 2-reductase</fullName>
        <ecNumber evidence="3 10">1.1.1.169</ecNumber>
    </recommendedName>
    <alternativeName>
        <fullName evidence="8 10">Ketopantoate reductase</fullName>
    </alternativeName>
</protein>
<comment type="similarity">
    <text evidence="2 10">Belongs to the ketopantoate reductase family.</text>
</comment>
<evidence type="ECO:0000256" key="7">
    <source>
        <dbReference type="ARBA" id="ARBA00023002"/>
    </source>
</evidence>
<evidence type="ECO:0000256" key="1">
    <source>
        <dbReference type="ARBA" id="ARBA00004994"/>
    </source>
</evidence>